<feature type="transmembrane region" description="Helical" evidence="1">
    <location>
        <begin position="44"/>
        <end position="65"/>
    </location>
</feature>
<evidence type="ECO:0000313" key="2">
    <source>
        <dbReference type="EMBL" id="TXG35628.1"/>
    </source>
</evidence>
<dbReference type="Proteomes" id="UP000321080">
    <property type="component" value="Unassembled WGS sequence"/>
</dbReference>
<evidence type="ECO:0000313" key="3">
    <source>
        <dbReference type="Proteomes" id="UP000321080"/>
    </source>
</evidence>
<dbReference type="OrthoDB" id="1445914at2"/>
<proteinExistence type="predicted"/>
<sequence>MLGKIHLFFGILVVIIFLLTGQYMDKNFNHLQDMELMNRALFRAGHLYILLFGLINAALGAHLKLSKTKWINLVQKLGSLVIFSATILVIYGFFTELPTENIERPLTRFSLYLILFGVSVHGLISLVPNKYKTI</sequence>
<reference evidence="2 3" key="1">
    <citation type="submission" date="2019-08" db="EMBL/GenBank/DDBJ databases">
        <title>Seonamhaeicola sediminis sp. nov., isolated from marine sediment.</title>
        <authorList>
            <person name="Cao W.R."/>
        </authorList>
    </citation>
    <scope>NUCLEOTIDE SEQUENCE [LARGE SCALE GENOMIC DNA]</scope>
    <source>
        <strain evidence="2 3">1505</strain>
    </source>
</reference>
<feature type="transmembrane region" description="Helical" evidence="1">
    <location>
        <begin position="77"/>
        <end position="94"/>
    </location>
</feature>
<comment type="caution">
    <text evidence="2">The sequence shown here is derived from an EMBL/GenBank/DDBJ whole genome shotgun (WGS) entry which is preliminary data.</text>
</comment>
<keyword evidence="1" id="KW-0812">Transmembrane</keyword>
<keyword evidence="3" id="KW-1185">Reference proteome</keyword>
<name>A0A5C7GFE8_9FLAO</name>
<accession>A0A5C7GFE8</accession>
<organism evidence="2 3">
    <name type="scientific">Seonamhaeicola maritimus</name>
    <dbReference type="NCBI Taxonomy" id="2591822"/>
    <lineage>
        <taxon>Bacteria</taxon>
        <taxon>Pseudomonadati</taxon>
        <taxon>Bacteroidota</taxon>
        <taxon>Flavobacteriia</taxon>
        <taxon>Flavobacteriales</taxon>
        <taxon>Flavobacteriaceae</taxon>
    </lineage>
</organism>
<protein>
    <submittedName>
        <fullName evidence="2">Uncharacterized protein</fullName>
    </submittedName>
</protein>
<keyword evidence="1" id="KW-0472">Membrane</keyword>
<keyword evidence="1" id="KW-1133">Transmembrane helix</keyword>
<evidence type="ECO:0000256" key="1">
    <source>
        <dbReference type="SAM" id="Phobius"/>
    </source>
</evidence>
<dbReference type="AlphaFoldDB" id="A0A5C7GFE8"/>
<gene>
    <name evidence="2" type="ORF">FUA22_14070</name>
</gene>
<feature type="transmembrane region" description="Helical" evidence="1">
    <location>
        <begin position="109"/>
        <end position="127"/>
    </location>
</feature>
<dbReference type="EMBL" id="VRKQ01000016">
    <property type="protein sequence ID" value="TXG35628.1"/>
    <property type="molecule type" value="Genomic_DNA"/>
</dbReference>
<feature type="transmembrane region" description="Helical" evidence="1">
    <location>
        <begin position="7"/>
        <end position="24"/>
    </location>
</feature>